<evidence type="ECO:0000259" key="1">
    <source>
        <dbReference type="PROSITE" id="PS51186"/>
    </source>
</evidence>
<dbReference type="RefSeq" id="WP_179821377.1">
    <property type="nucleotide sequence ID" value="NZ_JACCCO010000001.1"/>
</dbReference>
<keyword evidence="3" id="KW-1185">Reference proteome</keyword>
<sequence length="190" mass="21744">MKIFLETERLTLRELTDADADHLFELDGDPEVMRFLNGGRPTPREEILGRVLPRMLRRHDLFGHPGYWAAQIRSTGEFIGWFEFRPLVEEDTPETVELGYRLRRTAWGKGYATEGARALVREGFTRLGVERVVARTMAVNTGSRNVMEKAGLRHVRTFFADWPETIPGSEHGEVEYALTGDEWHEAAGRS</sequence>
<dbReference type="InterPro" id="IPR000182">
    <property type="entry name" value="GNAT_dom"/>
</dbReference>
<dbReference type="InterPro" id="IPR051531">
    <property type="entry name" value="N-acetyltransferase"/>
</dbReference>
<dbReference type="SUPFAM" id="SSF55729">
    <property type="entry name" value="Acyl-CoA N-acyltransferases (Nat)"/>
    <property type="match status" value="1"/>
</dbReference>
<dbReference type="GO" id="GO:0016747">
    <property type="term" value="F:acyltransferase activity, transferring groups other than amino-acyl groups"/>
    <property type="evidence" value="ECO:0007669"/>
    <property type="project" value="InterPro"/>
</dbReference>
<dbReference type="AlphaFoldDB" id="A0A852UUL2"/>
<keyword evidence="2" id="KW-0808">Transferase</keyword>
<dbReference type="Pfam" id="PF13302">
    <property type="entry name" value="Acetyltransf_3"/>
    <property type="match status" value="1"/>
</dbReference>
<comment type="caution">
    <text evidence="2">The sequence shown here is derived from an EMBL/GenBank/DDBJ whole genome shotgun (WGS) entry which is preliminary data.</text>
</comment>
<reference evidence="2 3" key="1">
    <citation type="submission" date="2020-07" db="EMBL/GenBank/DDBJ databases">
        <title>Sequencing the genomes of 1000 actinobacteria strains.</title>
        <authorList>
            <person name="Klenk H.-P."/>
        </authorList>
    </citation>
    <scope>NUCLEOTIDE SEQUENCE [LARGE SCALE GENOMIC DNA]</scope>
    <source>
        <strain evidence="2 3">DSM 45763</strain>
    </source>
</reference>
<name>A0A852UUL2_9ACTN</name>
<dbReference type="EMBL" id="JACCCO010000001">
    <property type="protein sequence ID" value="NYF40992.1"/>
    <property type="molecule type" value="Genomic_DNA"/>
</dbReference>
<dbReference type="InterPro" id="IPR016181">
    <property type="entry name" value="Acyl_CoA_acyltransferase"/>
</dbReference>
<accession>A0A852UUL2</accession>
<proteinExistence type="predicted"/>
<dbReference type="PANTHER" id="PTHR43792:SF1">
    <property type="entry name" value="N-ACETYLTRANSFERASE DOMAIN-CONTAINING PROTEIN"/>
    <property type="match status" value="1"/>
</dbReference>
<dbReference type="Proteomes" id="UP000576393">
    <property type="component" value="Unassembled WGS sequence"/>
</dbReference>
<protein>
    <submittedName>
        <fullName evidence="2">RimJ/RimL family protein N-acetyltransferase</fullName>
    </submittedName>
</protein>
<gene>
    <name evidence="2" type="ORF">HDA43_003151</name>
</gene>
<organism evidence="2 3">
    <name type="scientific">Streptosporangium sandarakinum</name>
    <dbReference type="NCBI Taxonomy" id="1260955"/>
    <lineage>
        <taxon>Bacteria</taxon>
        <taxon>Bacillati</taxon>
        <taxon>Actinomycetota</taxon>
        <taxon>Actinomycetes</taxon>
        <taxon>Streptosporangiales</taxon>
        <taxon>Streptosporangiaceae</taxon>
        <taxon>Streptosporangium</taxon>
    </lineage>
</organism>
<dbReference type="PROSITE" id="PS51186">
    <property type="entry name" value="GNAT"/>
    <property type="match status" value="1"/>
</dbReference>
<feature type="domain" description="N-acetyltransferase" evidence="1">
    <location>
        <begin position="10"/>
        <end position="181"/>
    </location>
</feature>
<evidence type="ECO:0000313" key="3">
    <source>
        <dbReference type="Proteomes" id="UP000576393"/>
    </source>
</evidence>
<evidence type="ECO:0000313" key="2">
    <source>
        <dbReference type="EMBL" id="NYF40992.1"/>
    </source>
</evidence>
<dbReference type="PANTHER" id="PTHR43792">
    <property type="entry name" value="GNAT FAMILY, PUTATIVE (AFU_ORTHOLOGUE AFUA_3G00765)-RELATED-RELATED"/>
    <property type="match status" value="1"/>
</dbReference>
<dbReference type="Gene3D" id="3.40.630.30">
    <property type="match status" value="1"/>
</dbReference>